<gene>
    <name evidence="2" type="ORF">RFI_03945</name>
</gene>
<proteinExistence type="predicted"/>
<keyword evidence="3" id="KW-1185">Reference proteome</keyword>
<comment type="caution">
    <text evidence="2">The sequence shown here is derived from an EMBL/GenBank/DDBJ whole genome shotgun (WGS) entry which is preliminary data.</text>
</comment>
<protein>
    <submittedName>
        <fullName evidence="2">Uncharacterized protein</fullName>
    </submittedName>
</protein>
<feature type="compositionally biased region" description="Polar residues" evidence="1">
    <location>
        <begin position="40"/>
        <end position="49"/>
    </location>
</feature>
<name>X6P4Z8_RETFI</name>
<feature type="region of interest" description="Disordered" evidence="1">
    <location>
        <begin position="34"/>
        <end position="56"/>
    </location>
</feature>
<accession>X6P4Z8</accession>
<reference evidence="2 3" key="1">
    <citation type="journal article" date="2013" name="Curr. Biol.">
        <title>The Genome of the Foraminiferan Reticulomyxa filosa.</title>
        <authorList>
            <person name="Glockner G."/>
            <person name="Hulsmann N."/>
            <person name="Schleicher M."/>
            <person name="Noegel A.A."/>
            <person name="Eichinger L."/>
            <person name="Gallinger C."/>
            <person name="Pawlowski J."/>
            <person name="Sierra R."/>
            <person name="Euteneuer U."/>
            <person name="Pillet L."/>
            <person name="Moustafa A."/>
            <person name="Platzer M."/>
            <person name="Groth M."/>
            <person name="Szafranski K."/>
            <person name="Schliwa M."/>
        </authorList>
    </citation>
    <scope>NUCLEOTIDE SEQUENCE [LARGE SCALE GENOMIC DNA]</scope>
</reference>
<dbReference type="EMBL" id="ASPP01003628">
    <property type="protein sequence ID" value="ETO33159.1"/>
    <property type="molecule type" value="Genomic_DNA"/>
</dbReference>
<organism evidence="2 3">
    <name type="scientific">Reticulomyxa filosa</name>
    <dbReference type="NCBI Taxonomy" id="46433"/>
    <lineage>
        <taxon>Eukaryota</taxon>
        <taxon>Sar</taxon>
        <taxon>Rhizaria</taxon>
        <taxon>Retaria</taxon>
        <taxon>Foraminifera</taxon>
        <taxon>Monothalamids</taxon>
        <taxon>Reticulomyxidae</taxon>
        <taxon>Reticulomyxa</taxon>
    </lineage>
</organism>
<evidence type="ECO:0000313" key="3">
    <source>
        <dbReference type="Proteomes" id="UP000023152"/>
    </source>
</evidence>
<evidence type="ECO:0000313" key="2">
    <source>
        <dbReference type="EMBL" id="ETO33159.1"/>
    </source>
</evidence>
<dbReference type="Proteomes" id="UP000023152">
    <property type="component" value="Unassembled WGS sequence"/>
</dbReference>
<evidence type="ECO:0000256" key="1">
    <source>
        <dbReference type="SAM" id="MobiDB-lite"/>
    </source>
</evidence>
<sequence>MGCKLGCPSCFQKFKFWESTDKIVLLSNDSREDHPDFSPLNPNGNSDDSYSMHPYLDNKPRATQTRTLTPLNNEVLRVPLYGGKYLACGYMRQSFADLLHSDAKTEEEKANEIPDNIAICVTNYIGGVHLLGIGDYCILQNLVDLPEYNHLLVQLVAFKEAKKRWRVKIIEFDKNRFQKRFLGVKQENLSPLMNPKAWPAISHPRNVI</sequence>
<dbReference type="AlphaFoldDB" id="X6P4Z8"/>